<dbReference type="Pfam" id="PF13715">
    <property type="entry name" value="CarbopepD_reg_2"/>
    <property type="match status" value="1"/>
</dbReference>
<dbReference type="InterPro" id="IPR012910">
    <property type="entry name" value="Plug_dom"/>
</dbReference>
<dbReference type="InterPro" id="IPR008969">
    <property type="entry name" value="CarboxyPept-like_regulatory"/>
</dbReference>
<keyword evidence="2 7" id="KW-0813">Transport</keyword>
<evidence type="ECO:0000256" key="3">
    <source>
        <dbReference type="ARBA" id="ARBA00022452"/>
    </source>
</evidence>
<evidence type="ECO:0000256" key="7">
    <source>
        <dbReference type="PROSITE-ProRule" id="PRU01360"/>
    </source>
</evidence>
<dbReference type="SUPFAM" id="SSF49464">
    <property type="entry name" value="Carboxypeptidase regulatory domain-like"/>
    <property type="match status" value="1"/>
</dbReference>
<evidence type="ECO:0000256" key="1">
    <source>
        <dbReference type="ARBA" id="ARBA00004571"/>
    </source>
</evidence>
<organism evidence="9 10">
    <name type="scientific">Pedobacter chitinilyticus</name>
    <dbReference type="NCBI Taxonomy" id="2233776"/>
    <lineage>
        <taxon>Bacteria</taxon>
        <taxon>Pseudomonadati</taxon>
        <taxon>Bacteroidota</taxon>
        <taxon>Sphingobacteriia</taxon>
        <taxon>Sphingobacteriales</taxon>
        <taxon>Sphingobacteriaceae</taxon>
        <taxon>Pedobacter</taxon>
    </lineage>
</organism>
<dbReference type="NCBIfam" id="TIGR04057">
    <property type="entry name" value="SusC_RagA_signa"/>
    <property type="match status" value="1"/>
</dbReference>
<protein>
    <submittedName>
        <fullName evidence="9">SusC/RagA family TonB-linked outer membrane protein</fullName>
    </submittedName>
</protein>
<keyword evidence="6 7" id="KW-0998">Cell outer membrane</keyword>
<evidence type="ECO:0000256" key="5">
    <source>
        <dbReference type="ARBA" id="ARBA00023136"/>
    </source>
</evidence>
<dbReference type="InterPro" id="IPR011662">
    <property type="entry name" value="Secretin/TonB_short_N"/>
</dbReference>
<dbReference type="PROSITE" id="PS52016">
    <property type="entry name" value="TONB_DEPENDENT_REC_3"/>
    <property type="match status" value="1"/>
</dbReference>
<dbReference type="Gene3D" id="2.40.170.20">
    <property type="entry name" value="TonB-dependent receptor, beta-barrel domain"/>
    <property type="match status" value="1"/>
</dbReference>
<evidence type="ECO:0000256" key="6">
    <source>
        <dbReference type="ARBA" id="ARBA00023237"/>
    </source>
</evidence>
<dbReference type="InterPro" id="IPR039426">
    <property type="entry name" value="TonB-dep_rcpt-like"/>
</dbReference>
<accession>A0A3S4RRE4</accession>
<dbReference type="InterPro" id="IPR037066">
    <property type="entry name" value="Plug_dom_sf"/>
</dbReference>
<evidence type="ECO:0000259" key="8">
    <source>
        <dbReference type="SMART" id="SM00965"/>
    </source>
</evidence>
<dbReference type="Proteomes" id="UP000284120">
    <property type="component" value="Unassembled WGS sequence"/>
</dbReference>
<comment type="caution">
    <text evidence="9">The sequence shown here is derived from an EMBL/GenBank/DDBJ whole genome shotgun (WGS) entry which is preliminary data.</text>
</comment>
<dbReference type="GO" id="GO:0009279">
    <property type="term" value="C:cell outer membrane"/>
    <property type="evidence" value="ECO:0007669"/>
    <property type="project" value="UniProtKB-SubCell"/>
</dbReference>
<gene>
    <name evidence="9" type="ORF">DPV69_08090</name>
</gene>
<evidence type="ECO:0000313" key="10">
    <source>
        <dbReference type="Proteomes" id="UP000284120"/>
    </source>
</evidence>
<comment type="similarity">
    <text evidence="7">Belongs to the TonB-dependent receptor family.</text>
</comment>
<dbReference type="Pfam" id="PF07660">
    <property type="entry name" value="STN"/>
    <property type="match status" value="1"/>
</dbReference>
<name>A0A3S4RRE4_9SPHI</name>
<comment type="subcellular location">
    <subcellularLocation>
        <location evidence="1 7">Cell outer membrane</location>
        <topology evidence="1 7">Multi-pass membrane protein</topology>
    </subcellularLocation>
</comment>
<dbReference type="InterPro" id="IPR036942">
    <property type="entry name" value="Beta-barrel_TonB_sf"/>
</dbReference>
<dbReference type="AlphaFoldDB" id="A0A3S4RRE4"/>
<dbReference type="NCBIfam" id="TIGR04056">
    <property type="entry name" value="OMP_RagA_SusC"/>
    <property type="match status" value="1"/>
</dbReference>
<feature type="domain" description="Secretin/TonB short N-terminal" evidence="8">
    <location>
        <begin position="67"/>
        <end position="118"/>
    </location>
</feature>
<keyword evidence="3 7" id="KW-1134">Transmembrane beta strand</keyword>
<dbReference type="SUPFAM" id="SSF56935">
    <property type="entry name" value="Porins"/>
    <property type="match status" value="1"/>
</dbReference>
<reference evidence="9 10" key="1">
    <citation type="submission" date="2018-06" db="EMBL/GenBank/DDBJ databases">
        <title>Pedobacter endophyticus sp. nov., an endophytic bacterium isolated from a leaf of Triticum aestivum.</title>
        <authorList>
            <person name="Zhang L."/>
        </authorList>
    </citation>
    <scope>NUCLEOTIDE SEQUENCE [LARGE SCALE GENOMIC DNA]</scope>
    <source>
        <strain evidence="9 10">CM134L-2</strain>
    </source>
</reference>
<dbReference type="SMART" id="SM00965">
    <property type="entry name" value="STN"/>
    <property type="match status" value="1"/>
</dbReference>
<evidence type="ECO:0000313" key="9">
    <source>
        <dbReference type="EMBL" id="RWU08328.1"/>
    </source>
</evidence>
<dbReference type="Gene3D" id="2.170.130.10">
    <property type="entry name" value="TonB-dependent receptor, plug domain"/>
    <property type="match status" value="1"/>
</dbReference>
<evidence type="ECO:0000256" key="4">
    <source>
        <dbReference type="ARBA" id="ARBA00022692"/>
    </source>
</evidence>
<dbReference type="Gene3D" id="2.60.40.1120">
    <property type="entry name" value="Carboxypeptidase-like, regulatory domain"/>
    <property type="match status" value="1"/>
</dbReference>
<dbReference type="InterPro" id="IPR023997">
    <property type="entry name" value="TonB-dep_OMP_SusC/RagA_CS"/>
</dbReference>
<dbReference type="Pfam" id="PF07715">
    <property type="entry name" value="Plug"/>
    <property type="match status" value="1"/>
</dbReference>
<dbReference type="InterPro" id="IPR023996">
    <property type="entry name" value="TonB-dep_OMP_SusC/RagA"/>
</dbReference>
<dbReference type="EMBL" id="SAYW01000002">
    <property type="protein sequence ID" value="RWU08328.1"/>
    <property type="molecule type" value="Genomic_DNA"/>
</dbReference>
<keyword evidence="10" id="KW-1185">Reference proteome</keyword>
<evidence type="ECO:0000256" key="2">
    <source>
        <dbReference type="ARBA" id="ARBA00022448"/>
    </source>
</evidence>
<keyword evidence="4 7" id="KW-0812">Transmembrane</keyword>
<proteinExistence type="inferred from homology"/>
<sequence length="1123" mass="125551">MNFHMTLKNGRDARLYARILLKLKLTLIILTTVILQSSAASFAQITIKEKSASLESILQKIRKQSGYDFFYSNTMLKNTKPVSINVKNVSVEEVLKITFKDQPLTYTIDQKAIVLRYNREPERNALLQKTIVGKVVDEKNEPIPGASVRVKGMPTAPIAITDAKGNFMISATEEQTLTVTYIGYETQEIVLKDKKLPLTVKLKEKETMMKDVVITGMFERKKESFTGASASFSGEQLKALGNQNVIQSLRTLDPSFIQIENNTMGSNPNVLPKIELRGQTSITTSSLKDQFSVDPNQPLFILDGFETSLRYIIDLDMNTVASISILKDAASTAIYGSRAANGVIVVETKKPLPGKLRVSYTSDLQMEMPDLSSYNMMNASEKLEFERLAGRYKEFNNIVNRQLALDEVYNNRLKNVLRGVDTYWLSQPLQTGFSQRHSINVSGGDNTIRYDLGANIKNNNAAMIGEKRKDWGTNLNLTYRSGILNFGNRTYISGANATASPYGSYATWARTNPYYELLPASQKYLEVTISPSVYADGLDANANELIPNPFYNASLASFDKTSYFNLTNNFQAVADFTRSLKLQLNAQITKNDSQSTKFISPLNTAYDEVTDPTLRGSYTYFKQSALGYNVNLNLGYTNTIAQKHILTGNLRAEIAQNNQSLNGYTAVGFPSASNGNPAFAYGFATGSTPIAANSLVRRNSLIASFNYSYDFRYNLDLSASVDGTTAFGSNKRYKPYYAVGVSWNLNKENFLKAVNWIDLLKLRGNIGINGNQNFGNVSQSVYNYYPTINSMGQGVYLSALGAPNLEWQTTRQISLGIDAKMFKNKLSLQLNAYQKHTDPLVIAITLPSSTGLDNYPFNAGTSTTKGLEATINFSPIYNPGEFTWTVGLTGSMLTQKYDNFSNKLSSLNTELRNSNSLTRYRDGYSAYDLWAVPSLGIDPATGQEVFVKKNGMYTFDYNTNDQVVVGSSRPNAEGVISTTLNYKGFTFGAFIRYIWHRDQFNSALYDKVENISYEALRFNQDKRALYQRWKNPGDITQFKSIAVNTLTPISSRFIQTENSFSGESINIGYEFRDKSWLNKYSIAALTLNAYSNDLFYASTVSRERGIDYPYTRSVSMSVRVTFK</sequence>
<keyword evidence="5 7" id="KW-0472">Membrane</keyword>
<dbReference type="OrthoDB" id="1094723at2"/>